<dbReference type="InterPro" id="IPR011335">
    <property type="entry name" value="Restrct_endonuc-II-like"/>
</dbReference>
<evidence type="ECO:0000313" key="4">
    <source>
        <dbReference type="EMBL" id="MDH5158818.1"/>
    </source>
</evidence>
<dbReference type="SUPFAM" id="SSF57783">
    <property type="entry name" value="Zinc beta-ribbon"/>
    <property type="match status" value="1"/>
</dbReference>
<feature type="domain" description="DNA topoisomerase type IA zn finger" evidence="2">
    <location>
        <begin position="170"/>
        <end position="203"/>
    </location>
</feature>
<name>A0ABT6J3V0_9STAP</name>
<dbReference type="PANTHER" id="PTHR30015:SF6">
    <property type="entry name" value="SLL1429 PROTEIN"/>
    <property type="match status" value="1"/>
</dbReference>
<comment type="caution">
    <text evidence="4">The sequence shown here is derived from an EMBL/GenBank/DDBJ whole genome shotgun (WGS) entry which is preliminary data.</text>
</comment>
<dbReference type="Pfam" id="PF04471">
    <property type="entry name" value="Mrr_cat"/>
    <property type="match status" value="1"/>
</dbReference>
<dbReference type="GO" id="GO:0016787">
    <property type="term" value="F:hydrolase activity"/>
    <property type="evidence" value="ECO:0007669"/>
    <property type="project" value="UniProtKB-KW"/>
</dbReference>
<dbReference type="Pfam" id="PF01396">
    <property type="entry name" value="Zn_ribbon_Top1"/>
    <property type="match status" value="1"/>
</dbReference>
<protein>
    <submittedName>
        <fullName evidence="4">Restriction endonuclease</fullName>
        <ecNumber evidence="4">3.1.21.-</ecNumber>
    </submittedName>
</protein>
<dbReference type="Gene3D" id="3.40.1350.10">
    <property type="match status" value="1"/>
</dbReference>
<accession>A0ABT6J3V0</accession>
<reference evidence="4 5" key="1">
    <citation type="submission" date="2023-03" db="EMBL/GenBank/DDBJ databases">
        <title>Bacterial isolates from washroom surfaces on a university campus.</title>
        <authorList>
            <person name="Holman D.B."/>
            <person name="Gzyl K.E."/>
            <person name="Taheri A.E."/>
        </authorList>
    </citation>
    <scope>NUCLEOTIDE SEQUENCE [LARGE SCALE GENOMIC DNA]</scope>
    <source>
        <strain evidence="4 5">RD01</strain>
    </source>
</reference>
<evidence type="ECO:0000313" key="5">
    <source>
        <dbReference type="Proteomes" id="UP001159200"/>
    </source>
</evidence>
<dbReference type="PANTHER" id="PTHR30015">
    <property type="entry name" value="MRR RESTRICTION SYSTEM PROTEIN"/>
    <property type="match status" value="1"/>
</dbReference>
<keyword evidence="4" id="KW-0255">Endonuclease</keyword>
<keyword evidence="1" id="KW-0472">Membrane</keyword>
<evidence type="ECO:0000259" key="3">
    <source>
        <dbReference type="Pfam" id="PF04471"/>
    </source>
</evidence>
<evidence type="ECO:0000256" key="1">
    <source>
        <dbReference type="SAM" id="Phobius"/>
    </source>
</evidence>
<dbReference type="InterPro" id="IPR013498">
    <property type="entry name" value="Topo_IA_Znf"/>
</dbReference>
<proteinExistence type="predicted"/>
<keyword evidence="5" id="KW-1185">Reference proteome</keyword>
<dbReference type="RefSeq" id="WP_069804911.1">
    <property type="nucleotide sequence ID" value="NZ_JAROYJ010000013.1"/>
</dbReference>
<sequence length="203" mass="23170">MNTNSISVFNILIIIGILVIAYKSLPVIINFLKKKKIQNLYRKARIRDVDKMDGIEFEYYLEALFSKLKYRPTVTKASHDYGADLILKNENKKIVVQAKRSNGKIGINAVQEIYAAQRYHNADEAWIVTNSFYTKSAIELGNACSIIMKDRNTLSKWIIKINPDFSNSKNCPKCSNELVVRTGKNGQFLGCSNYPNCKYTKNI</sequence>
<keyword evidence="1" id="KW-1133">Transmembrane helix</keyword>
<dbReference type="InterPro" id="IPR007560">
    <property type="entry name" value="Restrct_endonuc_IV_Mrr"/>
</dbReference>
<evidence type="ECO:0000259" key="2">
    <source>
        <dbReference type="Pfam" id="PF01396"/>
    </source>
</evidence>
<organism evidence="4 5">
    <name type="scientific">Staphylococcus cohnii</name>
    <dbReference type="NCBI Taxonomy" id="29382"/>
    <lineage>
        <taxon>Bacteria</taxon>
        <taxon>Bacillati</taxon>
        <taxon>Bacillota</taxon>
        <taxon>Bacilli</taxon>
        <taxon>Bacillales</taxon>
        <taxon>Staphylococcaceae</taxon>
        <taxon>Staphylococcus</taxon>
        <taxon>Staphylococcus cohnii species complex</taxon>
    </lineage>
</organism>
<feature type="domain" description="Restriction endonuclease type IV Mrr" evidence="3">
    <location>
        <begin position="49"/>
        <end position="158"/>
    </location>
</feature>
<keyword evidence="4" id="KW-0378">Hydrolase</keyword>
<keyword evidence="1" id="KW-0812">Transmembrane</keyword>
<dbReference type="InterPro" id="IPR011856">
    <property type="entry name" value="tRNA_endonuc-like_dom_sf"/>
</dbReference>
<feature type="transmembrane region" description="Helical" evidence="1">
    <location>
        <begin position="6"/>
        <end position="32"/>
    </location>
</feature>
<dbReference type="InterPro" id="IPR052906">
    <property type="entry name" value="Type_IV_Methyl-Rstrct_Enzyme"/>
</dbReference>
<dbReference type="GO" id="GO:0004519">
    <property type="term" value="F:endonuclease activity"/>
    <property type="evidence" value="ECO:0007669"/>
    <property type="project" value="UniProtKB-KW"/>
</dbReference>
<dbReference type="EMBL" id="JAROYR010000018">
    <property type="protein sequence ID" value="MDH5158818.1"/>
    <property type="molecule type" value="Genomic_DNA"/>
</dbReference>
<dbReference type="Proteomes" id="UP001159200">
    <property type="component" value="Unassembled WGS sequence"/>
</dbReference>
<dbReference type="Gene3D" id="3.30.65.10">
    <property type="entry name" value="Bacterial Topoisomerase I, domain 1"/>
    <property type="match status" value="1"/>
</dbReference>
<dbReference type="SUPFAM" id="SSF52980">
    <property type="entry name" value="Restriction endonuclease-like"/>
    <property type="match status" value="1"/>
</dbReference>
<gene>
    <name evidence="4" type="ORF">P5X59_10910</name>
</gene>
<keyword evidence="4" id="KW-0540">Nuclease</keyword>
<dbReference type="EC" id="3.1.21.-" evidence="4"/>